<dbReference type="AlphaFoldDB" id="A0A7J8DQ49"/>
<proteinExistence type="predicted"/>
<name>A0A7J8DQ49_MOLMO</name>
<gene>
    <name evidence="1" type="ORF">HJG59_009263</name>
</gene>
<evidence type="ECO:0000313" key="1">
    <source>
        <dbReference type="EMBL" id="KAF6425220.1"/>
    </source>
</evidence>
<sequence>MLHSSFDCLLTLSSISVRLPDSLKSQIAAFLPAVCCVLKGIYPFVSSTSLRYFLNPHFFSGMLSLPCGETSKSRRSIDSLRTHCLFHLANSRGRLKRQNLTVRRHQNKRNGNALSFMFFRQREKTKIALVQ</sequence>
<reference evidence="1 2" key="1">
    <citation type="journal article" date="2020" name="Nature">
        <title>Six reference-quality genomes reveal evolution of bat adaptations.</title>
        <authorList>
            <person name="Jebb D."/>
            <person name="Huang Z."/>
            <person name="Pippel M."/>
            <person name="Hughes G.M."/>
            <person name="Lavrichenko K."/>
            <person name="Devanna P."/>
            <person name="Winkler S."/>
            <person name="Jermiin L.S."/>
            <person name="Skirmuntt E.C."/>
            <person name="Katzourakis A."/>
            <person name="Burkitt-Gray L."/>
            <person name="Ray D.A."/>
            <person name="Sullivan K.A.M."/>
            <person name="Roscito J.G."/>
            <person name="Kirilenko B.M."/>
            <person name="Davalos L.M."/>
            <person name="Corthals A.P."/>
            <person name="Power M.L."/>
            <person name="Jones G."/>
            <person name="Ransome R.D."/>
            <person name="Dechmann D.K.N."/>
            <person name="Locatelli A.G."/>
            <person name="Puechmaille S.J."/>
            <person name="Fedrigo O."/>
            <person name="Jarvis E.D."/>
            <person name="Hiller M."/>
            <person name="Vernes S.C."/>
            <person name="Myers E.W."/>
            <person name="Teeling E.C."/>
        </authorList>
    </citation>
    <scope>NUCLEOTIDE SEQUENCE [LARGE SCALE GENOMIC DNA]</scope>
    <source>
        <strain evidence="1">MMolMol1</strain>
        <tissue evidence="1">Muscle</tissue>
    </source>
</reference>
<dbReference type="Proteomes" id="UP000550707">
    <property type="component" value="Unassembled WGS sequence"/>
</dbReference>
<dbReference type="InParanoid" id="A0A7J8DQ49"/>
<keyword evidence="2" id="KW-1185">Reference proteome</keyword>
<protein>
    <submittedName>
        <fullName evidence="1">Uncharacterized protein</fullName>
    </submittedName>
</protein>
<dbReference type="EMBL" id="JACASF010000017">
    <property type="protein sequence ID" value="KAF6425220.1"/>
    <property type="molecule type" value="Genomic_DNA"/>
</dbReference>
<evidence type="ECO:0000313" key="2">
    <source>
        <dbReference type="Proteomes" id="UP000550707"/>
    </source>
</evidence>
<organism evidence="1 2">
    <name type="scientific">Molossus molossus</name>
    <name type="common">Pallas' mastiff bat</name>
    <name type="synonym">Vespertilio molossus</name>
    <dbReference type="NCBI Taxonomy" id="27622"/>
    <lineage>
        <taxon>Eukaryota</taxon>
        <taxon>Metazoa</taxon>
        <taxon>Chordata</taxon>
        <taxon>Craniata</taxon>
        <taxon>Vertebrata</taxon>
        <taxon>Euteleostomi</taxon>
        <taxon>Mammalia</taxon>
        <taxon>Eutheria</taxon>
        <taxon>Laurasiatheria</taxon>
        <taxon>Chiroptera</taxon>
        <taxon>Yangochiroptera</taxon>
        <taxon>Molossidae</taxon>
        <taxon>Molossus</taxon>
    </lineage>
</organism>
<comment type="caution">
    <text evidence="1">The sequence shown here is derived from an EMBL/GenBank/DDBJ whole genome shotgun (WGS) entry which is preliminary data.</text>
</comment>
<accession>A0A7J8DQ49</accession>